<reference evidence="2 4" key="2">
    <citation type="submission" date="2018-10" db="EMBL/GenBank/DDBJ databases">
        <title>Draft genome sequence of Pantoea vagans isolated from corpses of the sugarcane aphid Melanaphis sacchari Zehntner.</title>
        <authorList>
            <person name="Toledo E."/>
            <person name="Pena G."/>
            <person name="Lozano L."/>
        </authorList>
    </citation>
    <scope>NUCLEOTIDE SEQUENCE [LARGE SCALE GENOMIC DNA]</scope>
    <source>
        <strain evidence="2 4">ET-90</strain>
    </source>
</reference>
<dbReference type="Proteomes" id="UP000426772">
    <property type="component" value="Unassembled WGS sequence"/>
</dbReference>
<accession>A0AAN1TWF4</accession>
<dbReference type="Proteomes" id="UP000241538">
    <property type="component" value="Chromosome"/>
</dbReference>
<dbReference type="RefSeq" id="WP_013358493.1">
    <property type="nucleotide sequence ID" value="NZ_CBDBOJ010000008.1"/>
</dbReference>
<proteinExistence type="predicted"/>
<keyword evidence="4" id="KW-1185">Reference proteome</keyword>
<dbReference type="EMBL" id="CP028349">
    <property type="protein sequence ID" value="AVV38468.1"/>
    <property type="molecule type" value="Genomic_DNA"/>
</dbReference>
<sequence>MRLSALIPHRHRWQDIIIERRGAIAPNGRSYLSTYISAHCAGCGEIIHRVYYRDISDQQARRWLG</sequence>
<name>A0AAN1TWF4_9GAMM</name>
<evidence type="ECO:0000313" key="3">
    <source>
        <dbReference type="Proteomes" id="UP000241538"/>
    </source>
</evidence>
<evidence type="ECO:0000313" key="2">
    <source>
        <dbReference type="EMBL" id="TXL76637.1"/>
    </source>
</evidence>
<dbReference type="KEGG" id="pagg:AL522_16965"/>
<gene>
    <name evidence="1" type="ORF">C9381_15225</name>
    <name evidence="2" type="ORF">D9O29_18215</name>
</gene>
<evidence type="ECO:0000313" key="1">
    <source>
        <dbReference type="EMBL" id="AVV38468.1"/>
    </source>
</evidence>
<protein>
    <submittedName>
        <fullName evidence="1">Uncharacterized protein</fullName>
    </submittedName>
</protein>
<organism evidence="1 3">
    <name type="scientific">Pantoea vagans</name>
    <dbReference type="NCBI Taxonomy" id="470934"/>
    <lineage>
        <taxon>Bacteria</taxon>
        <taxon>Pseudomonadati</taxon>
        <taxon>Pseudomonadota</taxon>
        <taxon>Gammaproteobacteria</taxon>
        <taxon>Enterobacterales</taxon>
        <taxon>Erwiniaceae</taxon>
        <taxon>Pantoea</taxon>
    </lineage>
</organism>
<evidence type="ECO:0000313" key="4">
    <source>
        <dbReference type="Proteomes" id="UP000426772"/>
    </source>
</evidence>
<dbReference type="AlphaFoldDB" id="A0AAN1TWF4"/>
<reference evidence="1 3" key="1">
    <citation type="journal article" date="2018" name="Int J Genomics">
        <title>Comparative Genomics Analysis of Plasmid pPV989-94 from a Clinical Isolate of Pantoea vagans PV989.</title>
        <authorList>
            <person name="Xu L."/>
            <person name="Yin M."/>
            <person name="Zhu T."/>
            <person name="Lu J."/>
            <person name="Bao Q."/>
        </authorList>
    </citation>
    <scope>NUCLEOTIDE SEQUENCE [LARGE SCALE GENOMIC DNA]</scope>
    <source>
        <strain evidence="1 3">PV989</strain>
    </source>
</reference>
<dbReference type="EMBL" id="RCNL01000008">
    <property type="protein sequence ID" value="TXL76637.1"/>
    <property type="molecule type" value="Genomic_DNA"/>
</dbReference>